<dbReference type="AlphaFoldDB" id="X1K9E9"/>
<name>X1K9E9_9ZZZZ</name>
<feature type="transmembrane region" description="Helical" evidence="1">
    <location>
        <begin position="52"/>
        <end position="73"/>
    </location>
</feature>
<feature type="transmembrane region" description="Helical" evidence="1">
    <location>
        <begin position="13"/>
        <end position="31"/>
    </location>
</feature>
<keyword evidence="1" id="KW-0472">Membrane</keyword>
<comment type="caution">
    <text evidence="2">The sequence shown here is derived from an EMBL/GenBank/DDBJ whole genome shotgun (WGS) entry which is preliminary data.</text>
</comment>
<gene>
    <name evidence="2" type="ORF">S06H3_22986</name>
</gene>
<protein>
    <submittedName>
        <fullName evidence="2">Uncharacterized protein</fullName>
    </submittedName>
</protein>
<sequence>VEGIMPMYLTTDVSLLAIGSALIVVSAMIAAQIMEREITVMGTTMGSAPVSAWHLIHFALLGVIALNIGWPLLTAVGQSAMFTTWLTAIFIVIPFIIFTAAMYQVIMGSGGGA</sequence>
<reference evidence="2" key="1">
    <citation type="journal article" date="2014" name="Front. Microbiol.">
        <title>High frequency of phylogenetically diverse reductive dehalogenase-homologous genes in deep subseafloor sedimentary metagenomes.</title>
        <authorList>
            <person name="Kawai M."/>
            <person name="Futagami T."/>
            <person name="Toyoda A."/>
            <person name="Takaki Y."/>
            <person name="Nishi S."/>
            <person name="Hori S."/>
            <person name="Arai W."/>
            <person name="Tsubouchi T."/>
            <person name="Morono Y."/>
            <person name="Uchiyama I."/>
            <person name="Ito T."/>
            <person name="Fujiyama A."/>
            <person name="Inagaki F."/>
            <person name="Takami H."/>
        </authorList>
    </citation>
    <scope>NUCLEOTIDE SEQUENCE</scope>
    <source>
        <strain evidence="2">Expedition CK06-06</strain>
    </source>
</reference>
<accession>X1K9E9</accession>
<keyword evidence="1" id="KW-1133">Transmembrane helix</keyword>
<feature type="non-terminal residue" evidence="2">
    <location>
        <position position="1"/>
    </location>
</feature>
<evidence type="ECO:0000256" key="1">
    <source>
        <dbReference type="SAM" id="Phobius"/>
    </source>
</evidence>
<keyword evidence="1" id="KW-0812">Transmembrane</keyword>
<feature type="transmembrane region" description="Helical" evidence="1">
    <location>
        <begin position="85"/>
        <end position="106"/>
    </location>
</feature>
<proteinExistence type="predicted"/>
<dbReference type="EMBL" id="BARV01012401">
    <property type="protein sequence ID" value="GAI03632.1"/>
    <property type="molecule type" value="Genomic_DNA"/>
</dbReference>
<evidence type="ECO:0000313" key="2">
    <source>
        <dbReference type="EMBL" id="GAI03632.1"/>
    </source>
</evidence>
<organism evidence="2">
    <name type="scientific">marine sediment metagenome</name>
    <dbReference type="NCBI Taxonomy" id="412755"/>
    <lineage>
        <taxon>unclassified sequences</taxon>
        <taxon>metagenomes</taxon>
        <taxon>ecological metagenomes</taxon>
    </lineage>
</organism>